<protein>
    <submittedName>
        <fullName evidence="1">Uncharacterized protein</fullName>
    </submittedName>
</protein>
<comment type="caution">
    <text evidence="1">The sequence shown here is derived from an EMBL/GenBank/DDBJ whole genome shotgun (WGS) entry which is preliminary data.</text>
</comment>
<sequence>VDCGTGNIQLYGHDAAVAIGTRSVRLAIAHPSAGYGGIVIDNRTYASTTSTRQIHHHRVLGDRFSGGGWIPRFCLGLHICSGFWVWWCA</sequence>
<evidence type="ECO:0000313" key="1">
    <source>
        <dbReference type="EMBL" id="KAK3259847.1"/>
    </source>
</evidence>
<evidence type="ECO:0000313" key="2">
    <source>
        <dbReference type="Proteomes" id="UP001190700"/>
    </source>
</evidence>
<organism evidence="1 2">
    <name type="scientific">Cymbomonas tetramitiformis</name>
    <dbReference type="NCBI Taxonomy" id="36881"/>
    <lineage>
        <taxon>Eukaryota</taxon>
        <taxon>Viridiplantae</taxon>
        <taxon>Chlorophyta</taxon>
        <taxon>Pyramimonadophyceae</taxon>
        <taxon>Pyramimonadales</taxon>
        <taxon>Pyramimonadaceae</taxon>
        <taxon>Cymbomonas</taxon>
    </lineage>
</organism>
<feature type="non-terminal residue" evidence="1">
    <location>
        <position position="1"/>
    </location>
</feature>
<dbReference type="EMBL" id="LGRX02018430">
    <property type="protein sequence ID" value="KAK3259847.1"/>
    <property type="molecule type" value="Genomic_DNA"/>
</dbReference>
<reference evidence="1 2" key="1">
    <citation type="journal article" date="2015" name="Genome Biol. Evol.">
        <title>Comparative Genomics of a Bacterivorous Green Alga Reveals Evolutionary Causalities and Consequences of Phago-Mixotrophic Mode of Nutrition.</title>
        <authorList>
            <person name="Burns J.A."/>
            <person name="Paasch A."/>
            <person name="Narechania A."/>
            <person name="Kim E."/>
        </authorList>
    </citation>
    <scope>NUCLEOTIDE SEQUENCE [LARGE SCALE GENOMIC DNA]</scope>
    <source>
        <strain evidence="1 2">PLY_AMNH</strain>
    </source>
</reference>
<keyword evidence="2" id="KW-1185">Reference proteome</keyword>
<gene>
    <name evidence="1" type="ORF">CYMTET_31170</name>
</gene>
<accession>A0AAE0KT65</accession>
<name>A0AAE0KT65_9CHLO</name>
<proteinExistence type="predicted"/>
<dbReference type="Proteomes" id="UP001190700">
    <property type="component" value="Unassembled WGS sequence"/>
</dbReference>
<dbReference type="AlphaFoldDB" id="A0AAE0KT65"/>